<dbReference type="PANTHER" id="PTHR47272:SF1">
    <property type="entry name" value="PIGGYBAC TRANSPOSABLE ELEMENT-DERIVED PROTEIN 3-LIKE"/>
    <property type="match status" value="1"/>
</dbReference>
<dbReference type="Proteomes" id="UP000324832">
    <property type="component" value="Unassembled WGS sequence"/>
</dbReference>
<reference evidence="2 3" key="1">
    <citation type="submission" date="2017-07" db="EMBL/GenBank/DDBJ databases">
        <authorList>
            <person name="Talla V."/>
            <person name="Backstrom N."/>
        </authorList>
    </citation>
    <scope>NUCLEOTIDE SEQUENCE [LARGE SCALE GENOMIC DNA]</scope>
</reference>
<gene>
    <name evidence="2" type="ORF">LSINAPIS_LOCUS927</name>
</gene>
<dbReference type="PANTHER" id="PTHR47272">
    <property type="entry name" value="DDE_TNP_1_7 DOMAIN-CONTAINING PROTEIN"/>
    <property type="match status" value="1"/>
</dbReference>
<accession>A0A5E4PQA4</accession>
<evidence type="ECO:0000313" key="2">
    <source>
        <dbReference type="EMBL" id="VVC87276.1"/>
    </source>
</evidence>
<dbReference type="EMBL" id="FZQP02000098">
    <property type="protein sequence ID" value="VVC87276.1"/>
    <property type="molecule type" value="Genomic_DNA"/>
</dbReference>
<organism evidence="2 3">
    <name type="scientific">Leptidea sinapis</name>
    <dbReference type="NCBI Taxonomy" id="189913"/>
    <lineage>
        <taxon>Eukaryota</taxon>
        <taxon>Metazoa</taxon>
        <taxon>Ecdysozoa</taxon>
        <taxon>Arthropoda</taxon>
        <taxon>Hexapoda</taxon>
        <taxon>Insecta</taxon>
        <taxon>Pterygota</taxon>
        <taxon>Neoptera</taxon>
        <taxon>Endopterygota</taxon>
        <taxon>Lepidoptera</taxon>
        <taxon>Glossata</taxon>
        <taxon>Ditrysia</taxon>
        <taxon>Papilionoidea</taxon>
        <taxon>Pieridae</taxon>
        <taxon>Dismorphiinae</taxon>
        <taxon>Leptidea</taxon>
    </lineage>
</organism>
<evidence type="ECO:0000313" key="3">
    <source>
        <dbReference type="Proteomes" id="UP000324832"/>
    </source>
</evidence>
<dbReference type="AlphaFoldDB" id="A0A5E4PQA4"/>
<name>A0A5E4PQA4_9NEOP</name>
<protein>
    <recommendedName>
        <fullName evidence="1">PiggyBac transposable element-derived protein domain-containing protein</fullName>
    </recommendedName>
</protein>
<keyword evidence="3" id="KW-1185">Reference proteome</keyword>
<feature type="domain" description="PiggyBac transposable element-derived protein" evidence="1">
    <location>
        <begin position="2"/>
        <end position="75"/>
    </location>
</feature>
<proteinExistence type="predicted"/>
<dbReference type="Pfam" id="PF13843">
    <property type="entry name" value="DDE_Tnp_1_7"/>
    <property type="match status" value="1"/>
</dbReference>
<dbReference type="InterPro" id="IPR029526">
    <property type="entry name" value="PGBD"/>
</dbReference>
<sequence length="83" mass="10003">MTIEKLKDYLMVLLIMGIVNMPSYLDYWSREFRYAQVADVMSLKRFELIRRNIHFVDNAYSDEGRYCKIRPFIEKKGETASQR</sequence>
<evidence type="ECO:0000259" key="1">
    <source>
        <dbReference type="Pfam" id="PF13843"/>
    </source>
</evidence>